<dbReference type="Pfam" id="PF00232">
    <property type="entry name" value="Glyco_hydro_1"/>
    <property type="match status" value="1"/>
</dbReference>
<dbReference type="Gene3D" id="3.20.20.80">
    <property type="entry name" value="Glycosidases"/>
    <property type="match status" value="1"/>
</dbReference>
<keyword evidence="6" id="KW-1185">Reference proteome</keyword>
<name>A0AAW1DN50_9HEMI</name>
<dbReference type="PANTHER" id="PTHR10353:SF36">
    <property type="entry name" value="LP05116P"/>
    <property type="match status" value="1"/>
</dbReference>
<protein>
    <recommendedName>
        <fullName evidence="7">Beta-glucosidase</fullName>
    </recommendedName>
</protein>
<comment type="caution">
    <text evidence="5">The sequence shown here is derived from an EMBL/GenBank/DDBJ whole genome shotgun (WGS) entry which is preliminary data.</text>
</comment>
<evidence type="ECO:0000256" key="3">
    <source>
        <dbReference type="ARBA" id="ARBA00023295"/>
    </source>
</evidence>
<dbReference type="Proteomes" id="UP001461498">
    <property type="component" value="Unassembled WGS sequence"/>
</dbReference>
<evidence type="ECO:0000313" key="5">
    <source>
        <dbReference type="EMBL" id="KAK9511658.1"/>
    </source>
</evidence>
<accession>A0AAW1DN50</accession>
<reference evidence="5 6" key="1">
    <citation type="submission" date="2022-12" db="EMBL/GenBank/DDBJ databases">
        <title>Chromosome-level genome assembly of true bugs.</title>
        <authorList>
            <person name="Ma L."/>
            <person name="Li H."/>
        </authorList>
    </citation>
    <scope>NUCLEOTIDE SEQUENCE [LARGE SCALE GENOMIC DNA]</scope>
    <source>
        <strain evidence="5">Lab_2022b</strain>
    </source>
</reference>
<dbReference type="InterPro" id="IPR017853">
    <property type="entry name" value="GH"/>
</dbReference>
<evidence type="ECO:0008006" key="7">
    <source>
        <dbReference type="Google" id="ProtNLM"/>
    </source>
</evidence>
<comment type="similarity">
    <text evidence="1 4">Belongs to the glycosyl hydrolase 1 family.</text>
</comment>
<evidence type="ECO:0000256" key="2">
    <source>
        <dbReference type="ARBA" id="ARBA00022801"/>
    </source>
</evidence>
<proteinExistence type="inferred from homology"/>
<keyword evidence="2" id="KW-0378">Hydrolase</keyword>
<keyword evidence="3" id="KW-0326">Glycosidase</keyword>
<sequence length="202" mass="23297">MRQKIDDNSKAEGLAKSRLPSFTNEEIELIKGSCDFFAFQHYTSIEAKFGVEGREPSIERDRGVSLSSNSNWPSSSVRWVKIVPEGMRAVLNWINLRYDNPPLFITENGYGELQAIETINDENRIKYFTVYLKAVLDAITLDGCNIKAYTFWTLMDNFEWFDGYTSAFGIFKVDFRDPKKKRIPKKSVSFIKSLLSTRYIPS</sequence>
<dbReference type="AlphaFoldDB" id="A0AAW1DN50"/>
<evidence type="ECO:0000256" key="4">
    <source>
        <dbReference type="RuleBase" id="RU003690"/>
    </source>
</evidence>
<evidence type="ECO:0000313" key="6">
    <source>
        <dbReference type="Proteomes" id="UP001461498"/>
    </source>
</evidence>
<dbReference type="PRINTS" id="PR00131">
    <property type="entry name" value="GLHYDRLASE1"/>
</dbReference>
<dbReference type="GO" id="GO:0008422">
    <property type="term" value="F:beta-glucosidase activity"/>
    <property type="evidence" value="ECO:0007669"/>
    <property type="project" value="TreeGrafter"/>
</dbReference>
<dbReference type="PANTHER" id="PTHR10353">
    <property type="entry name" value="GLYCOSYL HYDROLASE"/>
    <property type="match status" value="1"/>
</dbReference>
<organism evidence="5 6">
    <name type="scientific">Rhynocoris fuscipes</name>
    <dbReference type="NCBI Taxonomy" id="488301"/>
    <lineage>
        <taxon>Eukaryota</taxon>
        <taxon>Metazoa</taxon>
        <taxon>Ecdysozoa</taxon>
        <taxon>Arthropoda</taxon>
        <taxon>Hexapoda</taxon>
        <taxon>Insecta</taxon>
        <taxon>Pterygota</taxon>
        <taxon>Neoptera</taxon>
        <taxon>Paraneoptera</taxon>
        <taxon>Hemiptera</taxon>
        <taxon>Heteroptera</taxon>
        <taxon>Panheteroptera</taxon>
        <taxon>Cimicomorpha</taxon>
        <taxon>Reduviidae</taxon>
        <taxon>Harpactorinae</taxon>
        <taxon>Harpactorini</taxon>
        <taxon>Rhynocoris</taxon>
    </lineage>
</organism>
<dbReference type="GO" id="GO:0005975">
    <property type="term" value="P:carbohydrate metabolic process"/>
    <property type="evidence" value="ECO:0007669"/>
    <property type="project" value="InterPro"/>
</dbReference>
<dbReference type="EMBL" id="JAPXFL010000001">
    <property type="protein sequence ID" value="KAK9511658.1"/>
    <property type="molecule type" value="Genomic_DNA"/>
</dbReference>
<evidence type="ECO:0000256" key="1">
    <source>
        <dbReference type="ARBA" id="ARBA00010838"/>
    </source>
</evidence>
<gene>
    <name evidence="5" type="ORF">O3M35_000278</name>
</gene>
<dbReference type="SUPFAM" id="SSF51445">
    <property type="entry name" value="(Trans)glycosidases"/>
    <property type="match status" value="1"/>
</dbReference>
<dbReference type="InterPro" id="IPR001360">
    <property type="entry name" value="Glyco_hydro_1"/>
</dbReference>